<organism evidence="10 11">
    <name type="scientific">Lachnotalea glycerini</name>
    <dbReference type="NCBI Taxonomy" id="1763509"/>
    <lineage>
        <taxon>Bacteria</taxon>
        <taxon>Bacillati</taxon>
        <taxon>Bacillota</taxon>
        <taxon>Clostridia</taxon>
        <taxon>Lachnospirales</taxon>
        <taxon>Lachnospiraceae</taxon>
        <taxon>Lachnotalea</taxon>
    </lineage>
</organism>
<dbReference type="GO" id="GO:0015421">
    <property type="term" value="F:ABC-type oligopeptide transporter activity"/>
    <property type="evidence" value="ECO:0007669"/>
    <property type="project" value="TreeGrafter"/>
</dbReference>
<feature type="transmembrane region" description="Helical" evidence="7">
    <location>
        <begin position="54"/>
        <end position="74"/>
    </location>
</feature>
<dbReference type="OrthoDB" id="9762778at2"/>
<dbReference type="GO" id="GO:0016887">
    <property type="term" value="F:ATP hydrolysis activity"/>
    <property type="evidence" value="ECO:0007669"/>
    <property type="project" value="InterPro"/>
</dbReference>
<dbReference type="GO" id="GO:0005524">
    <property type="term" value="F:ATP binding"/>
    <property type="evidence" value="ECO:0007669"/>
    <property type="project" value="UniProtKB-KW"/>
</dbReference>
<dbReference type="InterPro" id="IPR017871">
    <property type="entry name" value="ABC_transporter-like_CS"/>
</dbReference>
<name>A0A371JKE6_9FIRM</name>
<comment type="subcellular location">
    <subcellularLocation>
        <location evidence="1">Cell membrane</location>
        <topology evidence="1">Multi-pass membrane protein</topology>
    </subcellularLocation>
</comment>
<evidence type="ECO:0000256" key="5">
    <source>
        <dbReference type="ARBA" id="ARBA00022989"/>
    </source>
</evidence>
<evidence type="ECO:0000256" key="7">
    <source>
        <dbReference type="SAM" id="Phobius"/>
    </source>
</evidence>
<dbReference type="SUPFAM" id="SSF52540">
    <property type="entry name" value="P-loop containing nucleoside triphosphate hydrolases"/>
    <property type="match status" value="1"/>
</dbReference>
<comment type="caution">
    <text evidence="10">The sequence shown here is derived from an EMBL/GenBank/DDBJ whole genome shotgun (WGS) entry which is preliminary data.</text>
</comment>
<dbReference type="PROSITE" id="PS50929">
    <property type="entry name" value="ABC_TM1F"/>
    <property type="match status" value="1"/>
</dbReference>
<dbReference type="InterPro" id="IPR003439">
    <property type="entry name" value="ABC_transporter-like_ATP-bd"/>
</dbReference>
<evidence type="ECO:0000259" key="9">
    <source>
        <dbReference type="PROSITE" id="PS50929"/>
    </source>
</evidence>
<dbReference type="InterPro" id="IPR027417">
    <property type="entry name" value="P-loop_NTPase"/>
</dbReference>
<dbReference type="CDD" id="cd18549">
    <property type="entry name" value="ABC_6TM_YwjA_like"/>
    <property type="match status" value="1"/>
</dbReference>
<dbReference type="InterPro" id="IPR039421">
    <property type="entry name" value="Type_1_exporter"/>
</dbReference>
<dbReference type="PROSITE" id="PS50893">
    <property type="entry name" value="ABC_TRANSPORTER_2"/>
    <property type="match status" value="1"/>
</dbReference>
<keyword evidence="3" id="KW-0547">Nucleotide-binding</keyword>
<evidence type="ECO:0000256" key="1">
    <source>
        <dbReference type="ARBA" id="ARBA00004651"/>
    </source>
</evidence>
<dbReference type="InterPro" id="IPR036640">
    <property type="entry name" value="ABC1_TM_sf"/>
</dbReference>
<keyword evidence="2 7" id="KW-0812">Transmembrane</keyword>
<dbReference type="AlphaFoldDB" id="A0A371JKE6"/>
<dbReference type="Gene3D" id="1.20.1560.10">
    <property type="entry name" value="ABC transporter type 1, transmembrane domain"/>
    <property type="match status" value="1"/>
</dbReference>
<dbReference type="PANTHER" id="PTHR43394:SF1">
    <property type="entry name" value="ATP-BINDING CASSETTE SUB-FAMILY B MEMBER 10, MITOCHONDRIAL"/>
    <property type="match status" value="1"/>
</dbReference>
<dbReference type="SMART" id="SM00382">
    <property type="entry name" value="AAA"/>
    <property type="match status" value="1"/>
</dbReference>
<feature type="transmembrane region" description="Helical" evidence="7">
    <location>
        <begin position="12"/>
        <end position="33"/>
    </location>
</feature>
<keyword evidence="5 7" id="KW-1133">Transmembrane helix</keyword>
<dbReference type="Pfam" id="PF00005">
    <property type="entry name" value="ABC_tran"/>
    <property type="match status" value="1"/>
</dbReference>
<feature type="domain" description="ABC transporter" evidence="8">
    <location>
        <begin position="333"/>
        <end position="567"/>
    </location>
</feature>
<dbReference type="FunFam" id="3.40.50.300:FF:000218">
    <property type="entry name" value="Multidrug ABC transporter ATP-binding protein"/>
    <property type="match status" value="1"/>
</dbReference>
<dbReference type="Proteomes" id="UP000216411">
    <property type="component" value="Unassembled WGS sequence"/>
</dbReference>
<evidence type="ECO:0000259" key="8">
    <source>
        <dbReference type="PROSITE" id="PS50893"/>
    </source>
</evidence>
<dbReference type="InterPro" id="IPR003593">
    <property type="entry name" value="AAA+_ATPase"/>
</dbReference>
<sequence length="574" mass="64746">MLKQALKYYKPYQALFIIDLLCAVAVAIIELLFPYAISHIVDELLPMGKWIEMIKIGVLLLIAYIFNTFLYMVIDYWGEKLGMYIENDMRNDLFTHLQKMSYRFFDNNKTGQLIARVSNDLHQIGTVAHYAPEQLIVASSMLITTVIIMFSISKLLAGLILLNVGLLLGININFTKKMVNTSRELFGNVGEMAAQLEENFAGIRVVQAYSYEEQQRKSFQDITLEYCSKQQEGFKRVAVCNGITYYVTKLLPVLIILTGGWLTLHQEISEGQFFSFILLTNMVLKPIEMISNFVARYPKGIAGFKNFMEIMQIEPEIADAQDAVEVDKLKGEIEFSNVAFSYDEGKPVFSQLSLEIKEGETIAFVGSSGAGKSTICNLIPRFYEIEKGQIKIQGMDIKKIKLSSLRKQIGVVAQDVFLFSGTIEENIRFGKPEASEEELWEAAKKAMLYDFIQGQPKGMKTVIGERGIKLSGGQKQRLSIARMFLKNPPILILDEATSALDAENEMEIHKALKQLSLGRTTLLIAHRFSTIRDANRIIVVDAGGKIEEGSHDTLMQSNITYKKLYQLQQNGKAS</sequence>
<evidence type="ECO:0000256" key="2">
    <source>
        <dbReference type="ARBA" id="ARBA00022692"/>
    </source>
</evidence>
<dbReference type="GO" id="GO:0005886">
    <property type="term" value="C:plasma membrane"/>
    <property type="evidence" value="ECO:0007669"/>
    <property type="project" value="UniProtKB-SubCell"/>
</dbReference>
<evidence type="ECO:0000256" key="3">
    <source>
        <dbReference type="ARBA" id="ARBA00022741"/>
    </source>
</evidence>
<protein>
    <submittedName>
        <fullName evidence="10">ABC transporter ATP-binding protein</fullName>
    </submittedName>
</protein>
<reference evidence="10 11" key="1">
    <citation type="journal article" date="2017" name="Genome Announc.">
        <title>Draft Genome Sequence of a Sporulating and Motile Strain of Lachnotalea glycerini Isolated from Water in Quebec City, Canada.</title>
        <authorList>
            <person name="Maheux A.F."/>
            <person name="Boudreau D.K."/>
            <person name="Berube E."/>
            <person name="Boissinot M."/>
            <person name="Raymond F."/>
            <person name="Brodeur S."/>
            <person name="Corbeil J."/>
            <person name="Isabel S."/>
            <person name="Omar R.F."/>
            <person name="Bergeron M.G."/>
        </authorList>
    </citation>
    <scope>NUCLEOTIDE SEQUENCE [LARGE SCALE GENOMIC DNA]</scope>
    <source>
        <strain evidence="10 11">CCRI-19302</strain>
    </source>
</reference>
<evidence type="ECO:0000256" key="4">
    <source>
        <dbReference type="ARBA" id="ARBA00022840"/>
    </source>
</evidence>
<gene>
    <name evidence="10" type="ORF">CG710_001365</name>
</gene>
<dbReference type="PROSITE" id="PS00211">
    <property type="entry name" value="ABC_TRANSPORTER_1"/>
    <property type="match status" value="1"/>
</dbReference>
<feature type="transmembrane region" description="Helical" evidence="7">
    <location>
        <begin position="243"/>
        <end position="264"/>
    </location>
</feature>
<dbReference type="SUPFAM" id="SSF90123">
    <property type="entry name" value="ABC transporter transmembrane region"/>
    <property type="match status" value="1"/>
</dbReference>
<dbReference type="RefSeq" id="WP_094378168.1">
    <property type="nucleotide sequence ID" value="NZ_NOKA02000001.1"/>
</dbReference>
<evidence type="ECO:0000313" key="11">
    <source>
        <dbReference type="Proteomes" id="UP000216411"/>
    </source>
</evidence>
<keyword evidence="4 10" id="KW-0067">ATP-binding</keyword>
<proteinExistence type="predicted"/>
<dbReference type="EMBL" id="NOKA02000001">
    <property type="protein sequence ID" value="RDY33201.1"/>
    <property type="molecule type" value="Genomic_DNA"/>
</dbReference>
<evidence type="ECO:0000256" key="6">
    <source>
        <dbReference type="ARBA" id="ARBA00023136"/>
    </source>
</evidence>
<dbReference type="InterPro" id="IPR011527">
    <property type="entry name" value="ABC1_TM_dom"/>
</dbReference>
<keyword evidence="6 7" id="KW-0472">Membrane</keyword>
<keyword evidence="11" id="KW-1185">Reference proteome</keyword>
<feature type="transmembrane region" description="Helical" evidence="7">
    <location>
        <begin position="142"/>
        <end position="168"/>
    </location>
</feature>
<dbReference type="PANTHER" id="PTHR43394">
    <property type="entry name" value="ATP-DEPENDENT PERMEASE MDL1, MITOCHONDRIAL"/>
    <property type="match status" value="1"/>
</dbReference>
<evidence type="ECO:0000313" key="10">
    <source>
        <dbReference type="EMBL" id="RDY33201.1"/>
    </source>
</evidence>
<feature type="domain" description="ABC transmembrane type-1" evidence="9">
    <location>
        <begin position="17"/>
        <end position="299"/>
    </location>
</feature>
<accession>A0A371JKE6</accession>
<dbReference type="Gene3D" id="3.40.50.300">
    <property type="entry name" value="P-loop containing nucleotide triphosphate hydrolases"/>
    <property type="match status" value="1"/>
</dbReference>
<dbReference type="Pfam" id="PF00664">
    <property type="entry name" value="ABC_membrane"/>
    <property type="match status" value="1"/>
</dbReference>